<comment type="similarity">
    <text evidence="3">Belongs to the Tim17/Tim22/Tim23 family.</text>
</comment>
<proteinExistence type="inferred from homology"/>
<name>A0A811ZMP6_NYCPR</name>
<comment type="function">
    <text evidence="1">Essential component of the TIM23 complex, a complex that mediates the translocation of transit peptide-containing proteins across the mitochondrial inner membrane.</text>
</comment>
<evidence type="ECO:0000256" key="7">
    <source>
        <dbReference type="ARBA" id="ARBA00023128"/>
    </source>
</evidence>
<organism evidence="9 10">
    <name type="scientific">Nyctereutes procyonoides</name>
    <name type="common">Raccoon dog</name>
    <name type="synonym">Canis procyonoides</name>
    <dbReference type="NCBI Taxonomy" id="34880"/>
    <lineage>
        <taxon>Eukaryota</taxon>
        <taxon>Metazoa</taxon>
        <taxon>Chordata</taxon>
        <taxon>Craniata</taxon>
        <taxon>Vertebrata</taxon>
        <taxon>Euteleostomi</taxon>
        <taxon>Mammalia</taxon>
        <taxon>Eutheria</taxon>
        <taxon>Laurasiatheria</taxon>
        <taxon>Carnivora</taxon>
        <taxon>Caniformia</taxon>
        <taxon>Canidae</taxon>
        <taxon>Nyctereutes</taxon>
    </lineage>
</organism>
<keyword evidence="5" id="KW-0999">Mitochondrion inner membrane</keyword>
<dbReference type="EMBL" id="CAJHUB010000769">
    <property type="protein sequence ID" value="CAD7689926.1"/>
    <property type="molecule type" value="Genomic_DNA"/>
</dbReference>
<comment type="subcellular location">
    <subcellularLocation>
        <location evidence="2">Mitochondrion inner membrane</location>
        <topology evidence="2">Multi-pass membrane protein</topology>
    </subcellularLocation>
</comment>
<dbReference type="Proteomes" id="UP000645828">
    <property type="component" value="Unassembled WGS sequence"/>
</dbReference>
<keyword evidence="8" id="KW-0472">Membrane</keyword>
<sequence length="133" mass="14033">MKECVQEPCPWQTAGVCGGAFRMGNIGGRISQAIKGFCISPVGLGGSFAVWGSLFSMNDYLAARNGPVTMVGSATMGGFHLALFEGAGILLTRMASAQFPRVLSLLKNLQASNYPSLLETIKNINRTSFPGSL</sequence>
<keyword evidence="4" id="KW-0812">Transmembrane</keyword>
<dbReference type="GO" id="GO:0008320">
    <property type="term" value="F:protein transmembrane transporter activity"/>
    <property type="evidence" value="ECO:0007669"/>
    <property type="project" value="TreeGrafter"/>
</dbReference>
<gene>
    <name evidence="9" type="ORF">NYPRO_LOCUS22720</name>
</gene>
<evidence type="ECO:0000313" key="10">
    <source>
        <dbReference type="Proteomes" id="UP000645828"/>
    </source>
</evidence>
<accession>A0A811ZMP6</accession>
<evidence type="ECO:0000256" key="1">
    <source>
        <dbReference type="ARBA" id="ARBA00002959"/>
    </source>
</evidence>
<evidence type="ECO:0000256" key="5">
    <source>
        <dbReference type="ARBA" id="ARBA00022792"/>
    </source>
</evidence>
<evidence type="ECO:0000256" key="8">
    <source>
        <dbReference type="ARBA" id="ARBA00023136"/>
    </source>
</evidence>
<dbReference type="GO" id="GO:0005744">
    <property type="term" value="C:TIM23 mitochondrial import inner membrane translocase complex"/>
    <property type="evidence" value="ECO:0007669"/>
    <property type="project" value="TreeGrafter"/>
</dbReference>
<evidence type="ECO:0000256" key="2">
    <source>
        <dbReference type="ARBA" id="ARBA00004448"/>
    </source>
</evidence>
<evidence type="ECO:0000256" key="4">
    <source>
        <dbReference type="ARBA" id="ARBA00022692"/>
    </source>
</evidence>
<evidence type="ECO:0000256" key="6">
    <source>
        <dbReference type="ARBA" id="ARBA00022989"/>
    </source>
</evidence>
<evidence type="ECO:0000256" key="3">
    <source>
        <dbReference type="ARBA" id="ARBA00008444"/>
    </source>
</evidence>
<keyword evidence="7" id="KW-0496">Mitochondrion</keyword>
<protein>
    <submittedName>
        <fullName evidence="9">(raccoon dog) hypothetical protein</fullName>
    </submittedName>
</protein>
<dbReference type="PANTHER" id="PTHR10485">
    <property type="entry name" value="MITOCHONDRIAL IMPORT INNER MEMBRANE TRANSLOCASE SUBUNIT TIM-17"/>
    <property type="match status" value="1"/>
</dbReference>
<reference evidence="9" key="1">
    <citation type="submission" date="2020-12" db="EMBL/GenBank/DDBJ databases">
        <authorList>
            <consortium name="Molecular Ecology Group"/>
        </authorList>
    </citation>
    <scope>NUCLEOTIDE SEQUENCE</scope>
    <source>
        <strain evidence="9">TBG_1078</strain>
    </source>
</reference>
<comment type="caution">
    <text evidence="9">The sequence shown here is derived from an EMBL/GenBank/DDBJ whole genome shotgun (WGS) entry which is preliminary data.</text>
</comment>
<keyword evidence="10" id="KW-1185">Reference proteome</keyword>
<dbReference type="AlphaFoldDB" id="A0A811ZMP6"/>
<dbReference type="GO" id="GO:0030150">
    <property type="term" value="P:protein import into mitochondrial matrix"/>
    <property type="evidence" value="ECO:0007669"/>
    <property type="project" value="TreeGrafter"/>
</dbReference>
<evidence type="ECO:0000313" key="9">
    <source>
        <dbReference type="EMBL" id="CAD7689926.1"/>
    </source>
</evidence>
<dbReference type="PANTHER" id="PTHR10485:SF1">
    <property type="entry name" value="MITOCHONDRIAL IMPORT INNER MEMBRANE TRANSLOCASE SUBUNIT TIM17-A"/>
    <property type="match status" value="1"/>
</dbReference>
<keyword evidence="6" id="KW-1133">Transmembrane helix</keyword>